<comment type="caution">
    <text evidence="2">The sequence shown here is derived from an EMBL/GenBank/DDBJ whole genome shotgun (WGS) entry which is preliminary data.</text>
</comment>
<gene>
    <name evidence="2" type="ORF">GN958_ATG03982</name>
</gene>
<name>A0A8S9V0R7_PHYIN</name>
<feature type="compositionally biased region" description="Polar residues" evidence="1">
    <location>
        <begin position="25"/>
        <end position="34"/>
    </location>
</feature>
<proteinExistence type="predicted"/>
<organism evidence="2 3">
    <name type="scientific">Phytophthora infestans</name>
    <name type="common">Potato late blight agent</name>
    <name type="synonym">Botrytis infestans</name>
    <dbReference type="NCBI Taxonomy" id="4787"/>
    <lineage>
        <taxon>Eukaryota</taxon>
        <taxon>Sar</taxon>
        <taxon>Stramenopiles</taxon>
        <taxon>Oomycota</taxon>
        <taxon>Peronosporomycetes</taxon>
        <taxon>Peronosporales</taxon>
        <taxon>Peronosporaceae</taxon>
        <taxon>Phytophthora</taxon>
    </lineage>
</organism>
<reference evidence="2" key="1">
    <citation type="submission" date="2020-03" db="EMBL/GenBank/DDBJ databases">
        <title>Hybrid Assembly of Korean Phytophthora infestans isolates.</title>
        <authorList>
            <person name="Prokchorchik M."/>
            <person name="Lee Y."/>
            <person name="Seo J."/>
            <person name="Cho J.-H."/>
            <person name="Park Y.-E."/>
            <person name="Jang D.-C."/>
            <person name="Im J.-S."/>
            <person name="Choi J.-G."/>
            <person name="Park H.-J."/>
            <person name="Lee G.-B."/>
            <person name="Lee Y.-G."/>
            <person name="Hong S.-Y."/>
            <person name="Cho K."/>
            <person name="Sohn K.H."/>
        </authorList>
    </citation>
    <scope>NUCLEOTIDE SEQUENCE</scope>
    <source>
        <strain evidence="2">KR_2_A2</strain>
    </source>
</reference>
<evidence type="ECO:0000256" key="1">
    <source>
        <dbReference type="SAM" id="MobiDB-lite"/>
    </source>
</evidence>
<feature type="region of interest" description="Disordered" evidence="1">
    <location>
        <begin position="1"/>
        <end position="111"/>
    </location>
</feature>
<sequence length="111" mass="11757">MTKRQVMSPNRALPRLRGSTGRMGANTNVDQGVVNSDADVESNSASNPSSSTSQQSNSSSESADDSEGFDDSDDSAFSSSSGTSNSSSEHKKKVSRSVDKKEEAFQEEATR</sequence>
<protein>
    <submittedName>
        <fullName evidence="2">Uncharacterized protein</fullName>
    </submittedName>
</protein>
<feature type="compositionally biased region" description="Low complexity" evidence="1">
    <location>
        <begin position="75"/>
        <end position="87"/>
    </location>
</feature>
<dbReference type="AlphaFoldDB" id="A0A8S9V0R7"/>
<dbReference type="EMBL" id="JAACNO010000556">
    <property type="protein sequence ID" value="KAF4146845.1"/>
    <property type="molecule type" value="Genomic_DNA"/>
</dbReference>
<evidence type="ECO:0000313" key="2">
    <source>
        <dbReference type="EMBL" id="KAF4146845.1"/>
    </source>
</evidence>
<feature type="compositionally biased region" description="Basic and acidic residues" evidence="1">
    <location>
        <begin position="96"/>
        <end position="111"/>
    </location>
</feature>
<feature type="compositionally biased region" description="Acidic residues" evidence="1">
    <location>
        <begin position="62"/>
        <end position="74"/>
    </location>
</feature>
<feature type="compositionally biased region" description="Low complexity" evidence="1">
    <location>
        <begin position="42"/>
        <end position="61"/>
    </location>
</feature>
<evidence type="ECO:0000313" key="3">
    <source>
        <dbReference type="Proteomes" id="UP000704712"/>
    </source>
</evidence>
<accession>A0A8S9V0R7</accession>
<dbReference type="Proteomes" id="UP000704712">
    <property type="component" value="Unassembled WGS sequence"/>
</dbReference>